<dbReference type="Proteomes" id="UP000012073">
    <property type="component" value="Unassembled WGS sequence"/>
</dbReference>
<dbReference type="RefSeq" id="XP_005713079.1">
    <property type="nucleotide sequence ID" value="XM_005713022.1"/>
</dbReference>
<evidence type="ECO:0000313" key="3">
    <source>
        <dbReference type="Proteomes" id="UP000012073"/>
    </source>
</evidence>
<dbReference type="GeneID" id="17320792"/>
<feature type="compositionally biased region" description="Basic residues" evidence="1">
    <location>
        <begin position="204"/>
        <end position="236"/>
    </location>
</feature>
<protein>
    <submittedName>
        <fullName evidence="2">Uncharacterized protein</fullName>
    </submittedName>
</protein>
<proteinExistence type="predicted"/>
<feature type="compositionally biased region" description="Basic and acidic residues" evidence="1">
    <location>
        <begin position="59"/>
        <end position="69"/>
    </location>
</feature>
<reference evidence="3" key="1">
    <citation type="journal article" date="2013" name="Proc. Natl. Acad. Sci. U.S.A.">
        <title>Genome structure and metabolic features in the red seaweed Chondrus crispus shed light on evolution of the Archaeplastida.</title>
        <authorList>
            <person name="Collen J."/>
            <person name="Porcel B."/>
            <person name="Carre W."/>
            <person name="Ball S.G."/>
            <person name="Chaparro C."/>
            <person name="Tonon T."/>
            <person name="Barbeyron T."/>
            <person name="Michel G."/>
            <person name="Noel B."/>
            <person name="Valentin K."/>
            <person name="Elias M."/>
            <person name="Artiguenave F."/>
            <person name="Arun A."/>
            <person name="Aury J.M."/>
            <person name="Barbosa-Neto J.F."/>
            <person name="Bothwell J.H."/>
            <person name="Bouget F.Y."/>
            <person name="Brillet L."/>
            <person name="Cabello-Hurtado F."/>
            <person name="Capella-Gutierrez S."/>
            <person name="Charrier B."/>
            <person name="Cladiere L."/>
            <person name="Cock J.M."/>
            <person name="Coelho S.M."/>
            <person name="Colleoni C."/>
            <person name="Czjzek M."/>
            <person name="Da Silva C."/>
            <person name="Delage L."/>
            <person name="Denoeud F."/>
            <person name="Deschamps P."/>
            <person name="Dittami S.M."/>
            <person name="Gabaldon T."/>
            <person name="Gachon C.M."/>
            <person name="Groisillier A."/>
            <person name="Herve C."/>
            <person name="Jabbari K."/>
            <person name="Katinka M."/>
            <person name="Kloareg B."/>
            <person name="Kowalczyk N."/>
            <person name="Labadie K."/>
            <person name="Leblanc C."/>
            <person name="Lopez P.J."/>
            <person name="McLachlan D.H."/>
            <person name="Meslet-Cladiere L."/>
            <person name="Moustafa A."/>
            <person name="Nehr Z."/>
            <person name="Nyvall Collen P."/>
            <person name="Panaud O."/>
            <person name="Partensky F."/>
            <person name="Poulain J."/>
            <person name="Rensing S.A."/>
            <person name="Rousvoal S."/>
            <person name="Samson G."/>
            <person name="Symeonidi A."/>
            <person name="Weissenbach J."/>
            <person name="Zambounis A."/>
            <person name="Wincker P."/>
            <person name="Boyen C."/>
        </authorList>
    </citation>
    <scope>NUCLEOTIDE SEQUENCE [LARGE SCALE GENOMIC DNA]</scope>
    <source>
        <strain evidence="3">cv. Stackhouse</strain>
    </source>
</reference>
<feature type="compositionally biased region" description="Polar residues" evidence="1">
    <location>
        <begin position="120"/>
        <end position="133"/>
    </location>
</feature>
<dbReference type="EMBL" id="HG001639">
    <property type="protein sequence ID" value="CDF33276.1"/>
    <property type="molecule type" value="Genomic_DNA"/>
</dbReference>
<accession>R7Q7B6</accession>
<organism evidence="2 3">
    <name type="scientific">Chondrus crispus</name>
    <name type="common">Carrageen Irish moss</name>
    <name type="synonym">Polymorpha crispa</name>
    <dbReference type="NCBI Taxonomy" id="2769"/>
    <lineage>
        <taxon>Eukaryota</taxon>
        <taxon>Rhodophyta</taxon>
        <taxon>Florideophyceae</taxon>
        <taxon>Rhodymeniophycidae</taxon>
        <taxon>Gigartinales</taxon>
        <taxon>Gigartinaceae</taxon>
        <taxon>Chondrus</taxon>
    </lineage>
</organism>
<name>R7Q7B6_CHOCR</name>
<gene>
    <name evidence="2" type="ORF">CHC_T00002056001</name>
</gene>
<dbReference type="AlphaFoldDB" id="R7Q7B6"/>
<sequence>MSDSDASTVPPPSLDEDNLAGVSLVSASTAGPRPPWTISQEEPCRAKTNFPGGGNWGTEHSRRAGDTKFQEYGSQTKARNEIKASSVKNRFEPIATCAQKAPGKHVHRKMTPAVSHDSESLTTYPCLGSSSSPRGEPSVPEVPKVLAEGQPKQAVLLEEVPSPTARFESGNACPSQSRRVQKAAHTTPSHLAKKDARKGAPQGRKPKTQNKGQHACKRQKPPKSTTRARKKSRAKIGPRPSLFKEQLLPGISAIFEQVPAPTFEMYDSREAYIMEEAYSFPHSAVSVPSFEEIEKGTSEIKSIELLQKLARETRRSPSVSFEDYTNSARISTFACGEEAIASIPVQLLSRNDRSISTSCLRIQLEKVEREVINLRTQLVMEQNSGPCLFSDDVKNLVDRSRVLTLDGTKSDNATVLCNLALVMCSRIPARLSRTTLHSLMAVGDIQQFLNCCRRAFDFIQGYLSSKRSKSARRAVVHVFRNVILKILESIYHNSFASEKCDTSTFEVLFTFVLAQIDAIYERMLSVKAEVDVIWSWTVSFEVVGSMERAFSTLSPSFCQILTKKLVGNLQTIGKTMQMGEEFPDKFSVEVISNSMEVAMTMVMSSHKAAISLPQCDLLHIGRHNMLISEYVFSLASFDSSAEHASP</sequence>
<keyword evidence="3" id="KW-1185">Reference proteome</keyword>
<feature type="region of interest" description="Disordered" evidence="1">
    <location>
        <begin position="100"/>
        <end position="239"/>
    </location>
</feature>
<feature type="compositionally biased region" description="Polar residues" evidence="1">
    <location>
        <begin position="172"/>
        <end position="189"/>
    </location>
</feature>
<evidence type="ECO:0000313" key="2">
    <source>
        <dbReference type="EMBL" id="CDF33276.1"/>
    </source>
</evidence>
<dbReference type="KEGG" id="ccp:CHC_T00002056001"/>
<evidence type="ECO:0000256" key="1">
    <source>
        <dbReference type="SAM" id="MobiDB-lite"/>
    </source>
</evidence>
<feature type="region of interest" description="Disordered" evidence="1">
    <location>
        <begin position="1"/>
        <end position="86"/>
    </location>
</feature>
<dbReference type="Gramene" id="CDF33276">
    <property type="protein sequence ID" value="CDF33276"/>
    <property type="gene ID" value="CHC_T00002056001"/>
</dbReference>